<dbReference type="HOGENOM" id="CLU_3100729_0_0_5"/>
<accession>A0A089NS84</accession>
<sequence>MLKVTYIDFHEKPGSTVHSGWYITDENGAMIGGAHRYADQISGLRALLALS</sequence>
<proteinExistence type="predicted"/>
<dbReference type="Proteomes" id="UP000029492">
    <property type="component" value="Chromosome"/>
</dbReference>
<evidence type="ECO:0000313" key="1">
    <source>
        <dbReference type="EMBL" id="AIQ88728.1"/>
    </source>
</evidence>
<dbReference type="KEGG" id="mor:MOC_0973"/>
<dbReference type="RefSeq" id="WP_158498440.1">
    <property type="nucleotide sequence ID" value="NZ_CP003811.1"/>
</dbReference>
<evidence type="ECO:0000313" key="2">
    <source>
        <dbReference type="Proteomes" id="UP000029492"/>
    </source>
</evidence>
<name>A0A089NS84_9HYPH</name>
<dbReference type="eggNOG" id="ENOG5030YG8">
    <property type="taxonomic scope" value="Bacteria"/>
</dbReference>
<reference evidence="1 2" key="1">
    <citation type="journal article" date="2014" name="PLoS ONE">
        <title>Genome Information of Methylobacterium oryzae, a Plant-Probiotic Methylotroph in the Phyllosphere.</title>
        <authorList>
            <person name="Kwak M.J."/>
            <person name="Jeong H."/>
            <person name="Madhaiyan M."/>
            <person name="Lee Y."/>
            <person name="Sa T.M."/>
            <person name="Oh T.K."/>
            <person name="Kim J.F."/>
        </authorList>
    </citation>
    <scope>NUCLEOTIDE SEQUENCE [LARGE SCALE GENOMIC DNA]</scope>
    <source>
        <strain evidence="1 2">CBMB20</strain>
    </source>
</reference>
<dbReference type="GeneID" id="96603829"/>
<protein>
    <submittedName>
        <fullName evidence="1">Protein of unassigned function</fullName>
    </submittedName>
</protein>
<organism evidence="1 2">
    <name type="scientific">Methylobacterium oryzae CBMB20</name>
    <dbReference type="NCBI Taxonomy" id="693986"/>
    <lineage>
        <taxon>Bacteria</taxon>
        <taxon>Pseudomonadati</taxon>
        <taxon>Pseudomonadota</taxon>
        <taxon>Alphaproteobacteria</taxon>
        <taxon>Hyphomicrobiales</taxon>
        <taxon>Methylobacteriaceae</taxon>
        <taxon>Methylobacterium</taxon>
    </lineage>
</organism>
<dbReference type="EMBL" id="CP003811">
    <property type="protein sequence ID" value="AIQ88728.1"/>
    <property type="molecule type" value="Genomic_DNA"/>
</dbReference>
<dbReference type="AlphaFoldDB" id="A0A089NS84"/>
<keyword evidence="2" id="KW-1185">Reference proteome</keyword>
<gene>
    <name evidence="1" type="ORF">MOC_0973</name>
</gene>